<keyword evidence="6" id="KW-0812">Transmembrane</keyword>
<keyword evidence="6" id="KW-0472">Membrane</keyword>
<dbReference type="PROSITE" id="PS00010">
    <property type="entry name" value="ASX_HYDROXYL"/>
    <property type="match status" value="1"/>
</dbReference>
<reference evidence="8 9" key="1">
    <citation type="submission" date="2021-06" db="EMBL/GenBank/DDBJ databases">
        <title>Caerostris extrusa draft genome.</title>
        <authorList>
            <person name="Kono N."/>
            <person name="Arakawa K."/>
        </authorList>
    </citation>
    <scope>NUCLEOTIDE SEQUENCE [LARGE SCALE GENOMIC DNA]</scope>
</reference>
<comment type="caution">
    <text evidence="8">The sequence shown here is derived from an EMBL/GenBank/DDBJ whole genome shotgun (WGS) entry which is preliminary data.</text>
</comment>
<sequence length="117" mass="12777">MECINLPGSFGCQCKEGYEPKSTSNSKIYGCKDINECKFNGACFSPDTKCVNTEGSFDCVCKEGYYPTAPTGGKYYPSYVTCHAEETQWREATIALGVIMGIAIVSLSLYIACQRSC</sequence>
<keyword evidence="9" id="KW-1185">Reference proteome</keyword>
<dbReference type="InterPro" id="IPR049883">
    <property type="entry name" value="NOTCH1_EGF-like"/>
</dbReference>
<evidence type="ECO:0000256" key="6">
    <source>
        <dbReference type="SAM" id="Phobius"/>
    </source>
</evidence>
<dbReference type="PANTHER" id="PTHR24034">
    <property type="entry name" value="EGF-LIKE DOMAIN-CONTAINING PROTEIN"/>
    <property type="match status" value="1"/>
</dbReference>
<dbReference type="PROSITE" id="PS01187">
    <property type="entry name" value="EGF_CA"/>
    <property type="match status" value="1"/>
</dbReference>
<evidence type="ECO:0000313" key="9">
    <source>
        <dbReference type="Proteomes" id="UP001054945"/>
    </source>
</evidence>
<dbReference type="Pfam" id="PF07645">
    <property type="entry name" value="EGF_CA"/>
    <property type="match status" value="2"/>
</dbReference>
<accession>A0AAV4S2F0</accession>
<evidence type="ECO:0000256" key="2">
    <source>
        <dbReference type="ARBA" id="ARBA00022729"/>
    </source>
</evidence>
<dbReference type="PANTHER" id="PTHR24034:SF209">
    <property type="entry name" value="EGF-LIKE DOMAIN-CONTAINING PROTEIN"/>
    <property type="match status" value="1"/>
</dbReference>
<keyword evidence="3" id="KW-0677">Repeat</keyword>
<keyword evidence="1 5" id="KW-0245">EGF-like domain</keyword>
<dbReference type="SUPFAM" id="SSF57196">
    <property type="entry name" value="EGF/Laminin"/>
    <property type="match status" value="2"/>
</dbReference>
<dbReference type="CDD" id="cd00054">
    <property type="entry name" value="EGF_CA"/>
    <property type="match status" value="1"/>
</dbReference>
<dbReference type="InterPro" id="IPR000152">
    <property type="entry name" value="EGF-type_Asp/Asn_hydroxyl_site"/>
</dbReference>
<evidence type="ECO:0000256" key="4">
    <source>
        <dbReference type="ARBA" id="ARBA00023157"/>
    </source>
</evidence>
<organism evidence="8 9">
    <name type="scientific">Caerostris extrusa</name>
    <name type="common">Bark spider</name>
    <name type="synonym">Caerostris bankana</name>
    <dbReference type="NCBI Taxonomy" id="172846"/>
    <lineage>
        <taxon>Eukaryota</taxon>
        <taxon>Metazoa</taxon>
        <taxon>Ecdysozoa</taxon>
        <taxon>Arthropoda</taxon>
        <taxon>Chelicerata</taxon>
        <taxon>Arachnida</taxon>
        <taxon>Araneae</taxon>
        <taxon>Araneomorphae</taxon>
        <taxon>Entelegynae</taxon>
        <taxon>Araneoidea</taxon>
        <taxon>Araneidae</taxon>
        <taxon>Caerostris</taxon>
    </lineage>
</organism>
<dbReference type="SMART" id="SM00179">
    <property type="entry name" value="EGF_CA"/>
    <property type="match status" value="2"/>
</dbReference>
<protein>
    <recommendedName>
        <fullName evidence="7">EGF-like domain-containing protein</fullName>
    </recommendedName>
</protein>
<dbReference type="InterPro" id="IPR000742">
    <property type="entry name" value="EGF"/>
</dbReference>
<evidence type="ECO:0000256" key="5">
    <source>
        <dbReference type="PROSITE-ProRule" id="PRU00076"/>
    </source>
</evidence>
<comment type="caution">
    <text evidence="5">Lacks conserved residue(s) required for the propagation of feature annotation.</text>
</comment>
<evidence type="ECO:0000259" key="7">
    <source>
        <dbReference type="PROSITE" id="PS50026"/>
    </source>
</evidence>
<evidence type="ECO:0000256" key="1">
    <source>
        <dbReference type="ARBA" id="ARBA00022536"/>
    </source>
</evidence>
<dbReference type="PROSITE" id="PS50026">
    <property type="entry name" value="EGF_3"/>
    <property type="match status" value="1"/>
</dbReference>
<dbReference type="InterPro" id="IPR018097">
    <property type="entry name" value="EGF_Ca-bd_CS"/>
</dbReference>
<feature type="transmembrane region" description="Helical" evidence="6">
    <location>
        <begin position="94"/>
        <end position="113"/>
    </location>
</feature>
<dbReference type="Gene3D" id="2.10.25.10">
    <property type="entry name" value="Laminin"/>
    <property type="match status" value="2"/>
</dbReference>
<proteinExistence type="predicted"/>
<evidence type="ECO:0000313" key="8">
    <source>
        <dbReference type="EMBL" id="GIY28245.1"/>
    </source>
</evidence>
<name>A0AAV4S2F0_CAEEX</name>
<dbReference type="Proteomes" id="UP001054945">
    <property type="component" value="Unassembled WGS sequence"/>
</dbReference>
<keyword evidence="4" id="KW-1015">Disulfide bond</keyword>
<dbReference type="EMBL" id="BPLR01008922">
    <property type="protein sequence ID" value="GIY28245.1"/>
    <property type="molecule type" value="Genomic_DNA"/>
</dbReference>
<feature type="domain" description="EGF-like" evidence="7">
    <location>
        <begin position="33"/>
        <end position="71"/>
    </location>
</feature>
<dbReference type="InterPro" id="IPR050751">
    <property type="entry name" value="ECM_structural_protein"/>
</dbReference>
<keyword evidence="2" id="KW-0732">Signal</keyword>
<dbReference type="AlphaFoldDB" id="A0AAV4S2F0"/>
<evidence type="ECO:0000256" key="3">
    <source>
        <dbReference type="ARBA" id="ARBA00022737"/>
    </source>
</evidence>
<dbReference type="FunFam" id="2.10.25.10:FF:000002">
    <property type="entry name" value="Latent-transforming growth factor beta-binding protein 3"/>
    <property type="match status" value="1"/>
</dbReference>
<dbReference type="InterPro" id="IPR001881">
    <property type="entry name" value="EGF-like_Ca-bd_dom"/>
</dbReference>
<gene>
    <name evidence="8" type="ORF">CEXT_23381</name>
</gene>
<keyword evidence="6" id="KW-1133">Transmembrane helix</keyword>
<dbReference type="GO" id="GO:0005509">
    <property type="term" value="F:calcium ion binding"/>
    <property type="evidence" value="ECO:0007669"/>
    <property type="project" value="InterPro"/>
</dbReference>